<keyword evidence="3" id="KW-0663">Pyridoxal phosphate</keyword>
<evidence type="ECO:0000259" key="4">
    <source>
        <dbReference type="Pfam" id="PF00291"/>
    </source>
</evidence>
<dbReference type="Proteomes" id="UP000245926">
    <property type="component" value="Chromosome"/>
</dbReference>
<keyword evidence="6" id="KW-1185">Reference proteome</keyword>
<accession>A0A2U8W117</accession>
<gene>
    <name evidence="5" type="ORF">DK389_03615</name>
</gene>
<dbReference type="InterPro" id="IPR001926">
    <property type="entry name" value="TrpB-like_PALP"/>
</dbReference>
<dbReference type="OrthoDB" id="9801249at2"/>
<sequence length="216" mass="22519">MADLSRFPRLPLIGLPTPIEPLEGLSRHLGSALSGVRLLVKRDDLAGFGGGGNKLRKLEFLLGAARREGADTVITVGALQSNHARLTAAAAARSGFACELVLTRTVKREDADYTGSGNRFLDDLFGARVHVLPGEADALAAAEERATRLREQGRRVYVFPSGGSSAVGCLGYAACADEILRQADAMGLALANIVVPNGSSGTIVLKNSGVAAVVVR</sequence>
<dbReference type="EMBL" id="CP029550">
    <property type="protein sequence ID" value="AWN39789.1"/>
    <property type="molecule type" value="Genomic_DNA"/>
</dbReference>
<dbReference type="Pfam" id="PF00291">
    <property type="entry name" value="PALP"/>
    <property type="match status" value="1"/>
</dbReference>
<name>A0A2U8W117_9HYPH</name>
<reference evidence="6" key="1">
    <citation type="submission" date="2018-05" db="EMBL/GenBank/DDBJ databases">
        <title>Complete Genome Sequence of Methylobacterium sp. 17SD2-17.</title>
        <authorList>
            <person name="Srinivasan S."/>
        </authorList>
    </citation>
    <scope>NUCLEOTIDE SEQUENCE [LARGE SCALE GENOMIC DNA]</scope>
    <source>
        <strain evidence="6">17SD2-17</strain>
    </source>
</reference>
<dbReference type="InterPro" id="IPR036052">
    <property type="entry name" value="TrpB-like_PALP_sf"/>
</dbReference>
<evidence type="ECO:0000256" key="3">
    <source>
        <dbReference type="ARBA" id="ARBA00022898"/>
    </source>
</evidence>
<dbReference type="AlphaFoldDB" id="A0A2U8W117"/>
<dbReference type="Gene3D" id="3.40.50.1100">
    <property type="match status" value="2"/>
</dbReference>
<organism evidence="5 6">
    <name type="scientific">Methylobacterium durans</name>
    <dbReference type="NCBI Taxonomy" id="2202825"/>
    <lineage>
        <taxon>Bacteria</taxon>
        <taxon>Pseudomonadati</taxon>
        <taxon>Pseudomonadota</taxon>
        <taxon>Alphaproteobacteria</taxon>
        <taxon>Hyphomicrobiales</taxon>
        <taxon>Methylobacteriaceae</taxon>
        <taxon>Methylobacterium</taxon>
    </lineage>
</organism>
<comment type="cofactor">
    <cofactor evidence="1">
        <name>pyridoxal 5'-phosphate</name>
        <dbReference type="ChEBI" id="CHEBI:597326"/>
    </cofactor>
</comment>
<evidence type="ECO:0000256" key="2">
    <source>
        <dbReference type="ARBA" id="ARBA00008639"/>
    </source>
</evidence>
<evidence type="ECO:0000313" key="6">
    <source>
        <dbReference type="Proteomes" id="UP000245926"/>
    </source>
</evidence>
<dbReference type="PANTHER" id="PTHR43780:SF2">
    <property type="entry name" value="1-AMINOCYCLOPROPANE-1-CARBOXYLATE DEAMINASE-RELATED"/>
    <property type="match status" value="1"/>
</dbReference>
<comment type="similarity">
    <text evidence="2">Belongs to the ACC deaminase/D-cysteine desulfhydrase family.</text>
</comment>
<dbReference type="InterPro" id="IPR027278">
    <property type="entry name" value="ACCD_DCysDesulf"/>
</dbReference>
<dbReference type="GO" id="GO:0019148">
    <property type="term" value="F:D-cysteine desulfhydrase activity"/>
    <property type="evidence" value="ECO:0007669"/>
    <property type="project" value="TreeGrafter"/>
</dbReference>
<evidence type="ECO:0000256" key="1">
    <source>
        <dbReference type="ARBA" id="ARBA00001933"/>
    </source>
</evidence>
<dbReference type="PANTHER" id="PTHR43780">
    <property type="entry name" value="1-AMINOCYCLOPROPANE-1-CARBOXYLATE DEAMINASE-RELATED"/>
    <property type="match status" value="1"/>
</dbReference>
<evidence type="ECO:0000313" key="5">
    <source>
        <dbReference type="EMBL" id="AWN39789.1"/>
    </source>
</evidence>
<dbReference type="SUPFAM" id="SSF53686">
    <property type="entry name" value="Tryptophan synthase beta subunit-like PLP-dependent enzymes"/>
    <property type="match status" value="1"/>
</dbReference>
<dbReference type="KEGG" id="mets:DK389_03615"/>
<feature type="domain" description="Tryptophan synthase beta chain-like PALP" evidence="4">
    <location>
        <begin position="15"/>
        <end position="203"/>
    </location>
</feature>
<dbReference type="RefSeq" id="WP_109887476.1">
    <property type="nucleotide sequence ID" value="NZ_CP029550.1"/>
</dbReference>
<protein>
    <recommendedName>
        <fullName evidence="4">Tryptophan synthase beta chain-like PALP domain-containing protein</fullName>
    </recommendedName>
</protein>
<proteinExistence type="inferred from homology"/>